<reference evidence="1 2" key="1">
    <citation type="journal article" date="2010" name="Nat. Commun.">
        <title>The complete sequence of the smallest known nuclear genome from the microsporidian Encephalitozoon intestinalis.</title>
        <authorList>
            <person name="Corradi N."/>
            <person name="Pombert J.-F."/>
            <person name="Farinelli L."/>
            <person name="Didier E.S."/>
            <person name="Keeling P.J."/>
        </authorList>
    </citation>
    <scope>NUCLEOTIDE SEQUENCE [LARGE SCALE GENOMIC DNA]</scope>
    <source>
        <strain evidence="1 2">ATCC 50506</strain>
    </source>
</reference>
<dbReference type="AlphaFoldDB" id="E0S9B6"/>
<reference evidence="1 2" key="2">
    <citation type="journal article" date="2012" name="Proc. Natl. Acad. Sci. U.S.A.">
        <title>Gain and loss of multiple functionally related, horizontally transferred genes in the reduced genomes of two microsporidian parasites.</title>
        <authorList>
            <person name="Pombert J.-F."/>
            <person name="Selman M."/>
            <person name="Burki F."/>
            <person name="Bardell F.T."/>
            <person name="Farinelli L."/>
            <person name="Solter L.F."/>
            <person name="Whitman D.W."/>
            <person name="Weiss L.M."/>
            <person name="Corradi N."/>
            <person name="Keeling P.J."/>
        </authorList>
    </citation>
    <scope>NUCLEOTIDE SEQUENCE [LARGE SCALE GENOMIC DNA]</scope>
    <source>
        <strain evidence="1 2">ATCC 50506</strain>
    </source>
</reference>
<dbReference type="EMBL" id="CP001950">
    <property type="protein sequence ID" value="ADM12180.1"/>
    <property type="molecule type" value="Genomic_DNA"/>
</dbReference>
<dbReference type="RefSeq" id="XP_003073540.1">
    <property type="nucleotide sequence ID" value="XM_003073494.1"/>
</dbReference>
<dbReference type="GeneID" id="9698371"/>
<name>E0S9B6_ENCIT</name>
<proteinExistence type="predicted"/>
<evidence type="ECO:0000313" key="2">
    <source>
        <dbReference type="Proteomes" id="UP000002313"/>
    </source>
</evidence>
<evidence type="ECO:0000313" key="1">
    <source>
        <dbReference type="EMBL" id="ADM12180.1"/>
    </source>
</evidence>
<sequence length="336" mass="39719">MKFNSADFPIMKRMLVAREEGIYYEMEKNSLADTWDRLLEYYSEKILEEHKEEIEEEELYRILCKARVEAETGRRVYELIDKDVLETHKVKPRSVDRCEFKTYILDSCIRILRKGISELKDGIEKESRVWSKVEGASMPVRLVRGKVQVYVTETEYLVVNEEGDYVYPSDWNAQGVTCKIRYMDVHLECSVLPRNSMDKIEMVKEYFLERSIIQKFIRNDIEIEITPMENPSEREDIICKYVVCHLKRGKSIKEIFEKVNLYLSRKLVDIIVSGSKKCTVLRYSGHVLEDGLPEVFFVLTDNKVVKAMRQQPGKFEIFVNEVPIRSFRNYISREEP</sequence>
<dbReference type="OrthoDB" id="2190441at2759"/>
<keyword evidence="2" id="KW-1185">Reference proteome</keyword>
<accession>E0S9B6</accession>
<protein>
    <submittedName>
        <fullName evidence="1">Uncharacterized protein</fullName>
    </submittedName>
</protein>
<dbReference type="VEuPathDB" id="MicrosporidiaDB:Eint_090510"/>
<gene>
    <name evidence="1" type="ORF">Eint_090510</name>
</gene>
<dbReference type="Proteomes" id="UP000002313">
    <property type="component" value="Chromosome IX"/>
</dbReference>
<organism evidence="1 2">
    <name type="scientific">Encephalitozoon intestinalis (strain ATCC 50506)</name>
    <name type="common">Microsporidian parasite</name>
    <name type="synonym">Septata intestinalis</name>
    <dbReference type="NCBI Taxonomy" id="876142"/>
    <lineage>
        <taxon>Eukaryota</taxon>
        <taxon>Fungi</taxon>
        <taxon>Fungi incertae sedis</taxon>
        <taxon>Microsporidia</taxon>
        <taxon>Unikaryonidae</taxon>
        <taxon>Encephalitozoon</taxon>
    </lineage>
</organism>
<dbReference type="HOGENOM" id="CLU_842060_0_0_1"/>
<dbReference type="KEGG" id="ein:Eint_090510"/>